<dbReference type="Proteomes" id="UP000777438">
    <property type="component" value="Unassembled WGS sequence"/>
</dbReference>
<gene>
    <name evidence="4" type="ORF">B0T10DRAFT_565864</name>
</gene>
<dbReference type="EMBL" id="JAGPYM010000027">
    <property type="protein sequence ID" value="KAH6880091.1"/>
    <property type="molecule type" value="Genomic_DNA"/>
</dbReference>
<keyword evidence="2" id="KW-1015">Disulfide bond</keyword>
<dbReference type="AlphaFoldDB" id="A0A9P8VYM5"/>
<sequence length="290" mass="30333">MRPVGLLPLALLAAVTDNVLAETTNCTEGLYIVVARGTGEAEGTGAFGNISQSIASKIDGSIIEPLDYPATFSDPSYSDSEKDGVKEMQDVILDYHKACPKAKFAVLGYSQGGQVASDAFCGGAGNGFSTLSALSSDFVADSFAAIVLFGDPSRLVNVTYNRGTSKKDGIFARNNVTFCEEHYGDLMRSFCDTGDRYCDEGDDSTVHGSYFQKYGKTVVDFVVQQYEAMEKASASSPVATTAASATASSTSTSTSTQATATDNAAAGTVLPHLVLVGAVWAGLEVMKGIF</sequence>
<dbReference type="GO" id="GO:0052689">
    <property type="term" value="F:carboxylic ester hydrolase activity"/>
    <property type="evidence" value="ECO:0007669"/>
    <property type="project" value="UniProtKB-ARBA"/>
</dbReference>
<evidence type="ECO:0000256" key="2">
    <source>
        <dbReference type="ARBA" id="ARBA00023157"/>
    </source>
</evidence>
<comment type="caution">
    <text evidence="4">The sequence shown here is derived from an EMBL/GenBank/DDBJ whole genome shotgun (WGS) entry which is preliminary data.</text>
</comment>
<dbReference type="SUPFAM" id="SSF53474">
    <property type="entry name" value="alpha/beta-Hydrolases"/>
    <property type="match status" value="1"/>
</dbReference>
<organism evidence="4 5">
    <name type="scientific">Thelonectria olida</name>
    <dbReference type="NCBI Taxonomy" id="1576542"/>
    <lineage>
        <taxon>Eukaryota</taxon>
        <taxon>Fungi</taxon>
        <taxon>Dikarya</taxon>
        <taxon>Ascomycota</taxon>
        <taxon>Pezizomycotina</taxon>
        <taxon>Sordariomycetes</taxon>
        <taxon>Hypocreomycetidae</taxon>
        <taxon>Hypocreales</taxon>
        <taxon>Nectriaceae</taxon>
        <taxon>Thelonectria</taxon>
    </lineage>
</organism>
<dbReference type="InterPro" id="IPR029058">
    <property type="entry name" value="AB_hydrolase_fold"/>
</dbReference>
<protein>
    <submittedName>
        <fullName evidence="4">Alpha/Beta hydrolase protein</fullName>
    </submittedName>
</protein>
<dbReference type="OrthoDB" id="2586582at2759"/>
<evidence type="ECO:0000313" key="4">
    <source>
        <dbReference type="EMBL" id="KAH6880091.1"/>
    </source>
</evidence>
<keyword evidence="3" id="KW-0732">Signal</keyword>
<keyword evidence="5" id="KW-1185">Reference proteome</keyword>
<keyword evidence="1 4" id="KW-0378">Hydrolase</keyword>
<evidence type="ECO:0000256" key="1">
    <source>
        <dbReference type="ARBA" id="ARBA00022801"/>
    </source>
</evidence>
<name>A0A9P8VYM5_9HYPO</name>
<reference evidence="4 5" key="1">
    <citation type="journal article" date="2021" name="Nat. Commun.">
        <title>Genetic determinants of endophytism in the Arabidopsis root mycobiome.</title>
        <authorList>
            <person name="Mesny F."/>
            <person name="Miyauchi S."/>
            <person name="Thiergart T."/>
            <person name="Pickel B."/>
            <person name="Atanasova L."/>
            <person name="Karlsson M."/>
            <person name="Huettel B."/>
            <person name="Barry K.W."/>
            <person name="Haridas S."/>
            <person name="Chen C."/>
            <person name="Bauer D."/>
            <person name="Andreopoulos W."/>
            <person name="Pangilinan J."/>
            <person name="LaButti K."/>
            <person name="Riley R."/>
            <person name="Lipzen A."/>
            <person name="Clum A."/>
            <person name="Drula E."/>
            <person name="Henrissat B."/>
            <person name="Kohler A."/>
            <person name="Grigoriev I.V."/>
            <person name="Martin F.M."/>
            <person name="Hacquard S."/>
        </authorList>
    </citation>
    <scope>NUCLEOTIDE SEQUENCE [LARGE SCALE GENOMIC DNA]</scope>
    <source>
        <strain evidence="4 5">MPI-CAGE-CH-0241</strain>
    </source>
</reference>
<accession>A0A9P8VYM5</accession>
<dbReference type="SMART" id="SM01110">
    <property type="entry name" value="Cutinase"/>
    <property type="match status" value="1"/>
</dbReference>
<proteinExistence type="predicted"/>
<dbReference type="PANTHER" id="PTHR33630">
    <property type="entry name" value="CUTINASE RV1984C-RELATED-RELATED"/>
    <property type="match status" value="1"/>
</dbReference>
<dbReference type="InterPro" id="IPR000675">
    <property type="entry name" value="Cutinase/axe"/>
</dbReference>
<feature type="chain" id="PRO_5040465864" evidence="3">
    <location>
        <begin position="22"/>
        <end position="290"/>
    </location>
</feature>
<dbReference type="Gene3D" id="3.40.50.1820">
    <property type="entry name" value="alpha/beta hydrolase"/>
    <property type="match status" value="1"/>
</dbReference>
<evidence type="ECO:0000256" key="3">
    <source>
        <dbReference type="SAM" id="SignalP"/>
    </source>
</evidence>
<dbReference type="Pfam" id="PF01083">
    <property type="entry name" value="Cutinase"/>
    <property type="match status" value="1"/>
</dbReference>
<evidence type="ECO:0000313" key="5">
    <source>
        <dbReference type="Proteomes" id="UP000777438"/>
    </source>
</evidence>
<feature type="signal peptide" evidence="3">
    <location>
        <begin position="1"/>
        <end position="21"/>
    </location>
</feature>
<dbReference type="PANTHER" id="PTHR33630:SF9">
    <property type="entry name" value="CUTINASE 4"/>
    <property type="match status" value="1"/>
</dbReference>